<gene>
    <name evidence="1" type="ORF">OMM_07251</name>
</gene>
<name>A0A1V1PDH3_9BACT</name>
<comment type="caution">
    <text evidence="1">The sequence shown here is derived from an EMBL/GenBank/DDBJ whole genome shotgun (WGS) entry which is preliminary data.</text>
</comment>
<protein>
    <submittedName>
        <fullName evidence="1">Uncharacterized protein</fullName>
    </submittedName>
</protein>
<accession>A0A1V1PDH3</accession>
<evidence type="ECO:0000313" key="2">
    <source>
        <dbReference type="Proteomes" id="UP000189670"/>
    </source>
</evidence>
<proteinExistence type="predicted"/>
<evidence type="ECO:0000313" key="1">
    <source>
        <dbReference type="EMBL" id="ETR72937.1"/>
    </source>
</evidence>
<dbReference type="AlphaFoldDB" id="A0A1V1PDH3"/>
<dbReference type="Proteomes" id="UP000189670">
    <property type="component" value="Unassembled WGS sequence"/>
</dbReference>
<organism evidence="1 2">
    <name type="scientific">Candidatus Magnetoglobus multicellularis str. Araruama</name>
    <dbReference type="NCBI Taxonomy" id="890399"/>
    <lineage>
        <taxon>Bacteria</taxon>
        <taxon>Pseudomonadati</taxon>
        <taxon>Thermodesulfobacteriota</taxon>
        <taxon>Desulfobacteria</taxon>
        <taxon>Desulfobacterales</taxon>
        <taxon>Desulfobacteraceae</taxon>
        <taxon>Candidatus Magnetoglobus</taxon>
    </lineage>
</organism>
<dbReference type="EMBL" id="ATBP01000099">
    <property type="protein sequence ID" value="ETR72937.1"/>
    <property type="molecule type" value="Genomic_DNA"/>
</dbReference>
<sequence length="76" mass="9027">MSTYPEMIENIKTKALTGYNQYRKDSSFQPIEKWEELSGTLQGYWCLAAAVFIFQQRFPTRKTNPEEWRNEFTAIP</sequence>
<reference evidence="2" key="1">
    <citation type="submission" date="2012-11" db="EMBL/GenBank/DDBJ databases">
        <authorList>
            <person name="Lucero-Rivera Y.E."/>
            <person name="Tovar-Ramirez D."/>
        </authorList>
    </citation>
    <scope>NUCLEOTIDE SEQUENCE [LARGE SCALE GENOMIC DNA]</scope>
    <source>
        <strain evidence="2">Araruama</strain>
    </source>
</reference>